<feature type="compositionally biased region" description="Polar residues" evidence="7">
    <location>
        <begin position="407"/>
        <end position="422"/>
    </location>
</feature>
<name>A0ABR1MFZ6_9PEZI</name>
<dbReference type="CDD" id="cd00086">
    <property type="entry name" value="homeodomain"/>
    <property type="match status" value="1"/>
</dbReference>
<protein>
    <recommendedName>
        <fullName evidence="8">Homeobox domain-containing protein</fullName>
    </recommendedName>
</protein>
<feature type="region of interest" description="Disordered" evidence="7">
    <location>
        <begin position="495"/>
        <end position="527"/>
    </location>
</feature>
<dbReference type="PROSITE" id="PS50071">
    <property type="entry name" value="HOMEOBOX_2"/>
    <property type="match status" value="1"/>
</dbReference>
<feature type="region of interest" description="Disordered" evidence="7">
    <location>
        <begin position="1"/>
        <end position="37"/>
    </location>
</feature>
<sequence length="592" mass="63333">MIDGSHSVPLSPPSSPRMSAYTATHPDPEWHSQPVKPSGGVCAPPEAAGMGLLHNAVNTTQFDIKDRPPLHTHKSYPYALNQISHSQQQTGLSDHHILPLGQRDRGSIGNTDPSDSASLSVSYGASAPTSPSSRLTPASPGSGVKHERDDDLNDQNLSGSAEEGDQDKPMTAAELRAQKRKMKRFRLTHNQTRFLMSEFARQAHPDAAHRERLAREIPGLSPRQVQVWFQNRRAKLKRLTSDDRERMMRSRALPDDFDMTQALHSPFGTAGHHSVGGTPMASPATYSPSFPEGNMVRPLTVDTFRRFPDGTQMPPGGVNPPFGSFSFTPPQSATDTSSPVSATGDASAFPFSSQGQGIDGTNPRRSNPFIGGTGPAASSFSSYSPMPRVQLDRMGRSRAESLCSPLRTSMSYSNDGSLNQSTAQPGAAPDGPGMGDRQIPQTTVAGGSLPGVTSENVPYGLGYSYNQMPGFESSRMRSMSSTLPRRIELSQHSAHYNASRTAPTNPQSATIPNYQTSPLGTPSSYPNPSMMSAPNSVASFNSSPAFTEPNYNAPSASHGDPYAIGNVLGDGISDPQHAESKGTGGVQIPRHY</sequence>
<feature type="region of interest" description="Disordered" evidence="7">
    <location>
        <begin position="97"/>
        <end position="171"/>
    </location>
</feature>
<evidence type="ECO:0000259" key="8">
    <source>
        <dbReference type="PROSITE" id="PS50071"/>
    </source>
</evidence>
<feature type="region of interest" description="Disordered" evidence="7">
    <location>
        <begin position="571"/>
        <end position="592"/>
    </location>
</feature>
<evidence type="ECO:0000256" key="5">
    <source>
        <dbReference type="PROSITE-ProRule" id="PRU00108"/>
    </source>
</evidence>
<feature type="compositionally biased region" description="Polar residues" evidence="7">
    <location>
        <begin position="108"/>
        <end position="136"/>
    </location>
</feature>
<comment type="subcellular location">
    <subcellularLocation>
        <location evidence="1 5 6">Nucleus</location>
    </subcellularLocation>
</comment>
<keyword evidence="2 5" id="KW-0238">DNA-binding</keyword>
<keyword evidence="3 5" id="KW-0371">Homeobox</keyword>
<evidence type="ECO:0000256" key="7">
    <source>
        <dbReference type="SAM" id="MobiDB-lite"/>
    </source>
</evidence>
<dbReference type="EMBL" id="JBBPDW010000011">
    <property type="protein sequence ID" value="KAK7548237.1"/>
    <property type="molecule type" value="Genomic_DNA"/>
</dbReference>
<gene>
    <name evidence="9" type="ORF">IWX46DRAFT_580214</name>
</gene>
<evidence type="ECO:0000313" key="9">
    <source>
        <dbReference type="EMBL" id="KAK7548237.1"/>
    </source>
</evidence>
<organism evidence="9 10">
    <name type="scientific">Phyllosticta citricarpa</name>
    <dbReference type="NCBI Taxonomy" id="55181"/>
    <lineage>
        <taxon>Eukaryota</taxon>
        <taxon>Fungi</taxon>
        <taxon>Dikarya</taxon>
        <taxon>Ascomycota</taxon>
        <taxon>Pezizomycotina</taxon>
        <taxon>Dothideomycetes</taxon>
        <taxon>Dothideomycetes incertae sedis</taxon>
        <taxon>Botryosphaeriales</taxon>
        <taxon>Phyllostictaceae</taxon>
        <taxon>Phyllosticta</taxon>
    </lineage>
</organism>
<dbReference type="Proteomes" id="UP001365128">
    <property type="component" value="Unassembled WGS sequence"/>
</dbReference>
<feature type="region of interest" description="Disordered" evidence="7">
    <location>
        <begin position="307"/>
        <end position="387"/>
    </location>
</feature>
<feature type="compositionally biased region" description="Polar residues" evidence="7">
    <location>
        <begin position="439"/>
        <end position="453"/>
    </location>
</feature>
<keyword evidence="10" id="KW-1185">Reference proteome</keyword>
<keyword evidence="4 5" id="KW-0539">Nucleus</keyword>
<evidence type="ECO:0000256" key="4">
    <source>
        <dbReference type="ARBA" id="ARBA00023242"/>
    </source>
</evidence>
<dbReference type="PANTHER" id="PTHR24208">
    <property type="entry name" value="LIM/HOMEOBOX PROTEIN LHX"/>
    <property type="match status" value="1"/>
</dbReference>
<comment type="caution">
    <text evidence="9">The sequence shown here is derived from an EMBL/GenBank/DDBJ whole genome shotgun (WGS) entry which is preliminary data.</text>
</comment>
<evidence type="ECO:0000256" key="1">
    <source>
        <dbReference type="ARBA" id="ARBA00004123"/>
    </source>
</evidence>
<dbReference type="Pfam" id="PF00046">
    <property type="entry name" value="Homeodomain"/>
    <property type="match status" value="1"/>
</dbReference>
<feature type="compositionally biased region" description="Polar residues" evidence="7">
    <location>
        <begin position="325"/>
        <end position="341"/>
    </location>
</feature>
<feature type="DNA-binding region" description="Homeobox" evidence="5">
    <location>
        <begin position="180"/>
        <end position="240"/>
    </location>
</feature>
<feature type="compositionally biased region" description="Basic and acidic residues" evidence="7">
    <location>
        <begin position="97"/>
        <end position="106"/>
    </location>
</feature>
<feature type="region of interest" description="Disordered" evidence="7">
    <location>
        <begin position="407"/>
        <end position="453"/>
    </location>
</feature>
<dbReference type="PANTHER" id="PTHR24208:SF166">
    <property type="entry name" value="LIM HOMEOBOX TRANSCRIPTION FACTOR 1 ALPHA, ISOFORM B"/>
    <property type="match status" value="1"/>
</dbReference>
<evidence type="ECO:0000256" key="2">
    <source>
        <dbReference type="ARBA" id="ARBA00023125"/>
    </source>
</evidence>
<reference evidence="9 10" key="1">
    <citation type="submission" date="2024-04" db="EMBL/GenBank/DDBJ databases">
        <title>Phyllosticta paracitricarpa is synonymous to the EU quarantine fungus P. citricarpa based on phylogenomic analyses.</title>
        <authorList>
            <consortium name="Lawrence Berkeley National Laboratory"/>
            <person name="Van Ingen-Buijs V.A."/>
            <person name="Van Westerhoven A.C."/>
            <person name="Haridas S."/>
            <person name="Skiadas P."/>
            <person name="Martin F."/>
            <person name="Groenewald J.Z."/>
            <person name="Crous P.W."/>
            <person name="Seidl M.F."/>
        </authorList>
    </citation>
    <scope>NUCLEOTIDE SEQUENCE [LARGE SCALE GENOMIC DNA]</scope>
    <source>
        <strain evidence="9 10">CBS 122670</strain>
    </source>
</reference>
<evidence type="ECO:0000256" key="3">
    <source>
        <dbReference type="ARBA" id="ARBA00023155"/>
    </source>
</evidence>
<proteinExistence type="predicted"/>
<dbReference type="SMART" id="SM00389">
    <property type="entry name" value="HOX"/>
    <property type="match status" value="1"/>
</dbReference>
<dbReference type="InterPro" id="IPR009057">
    <property type="entry name" value="Homeodomain-like_sf"/>
</dbReference>
<evidence type="ECO:0000256" key="6">
    <source>
        <dbReference type="RuleBase" id="RU000682"/>
    </source>
</evidence>
<evidence type="ECO:0000313" key="10">
    <source>
        <dbReference type="Proteomes" id="UP001365128"/>
    </source>
</evidence>
<feature type="domain" description="Homeobox" evidence="8">
    <location>
        <begin position="178"/>
        <end position="239"/>
    </location>
</feature>
<dbReference type="SUPFAM" id="SSF46689">
    <property type="entry name" value="Homeodomain-like"/>
    <property type="match status" value="1"/>
</dbReference>
<accession>A0ABR1MFZ6</accession>
<dbReference type="InterPro" id="IPR001356">
    <property type="entry name" value="HD"/>
</dbReference>
<dbReference type="Gene3D" id="1.10.10.60">
    <property type="entry name" value="Homeodomain-like"/>
    <property type="match status" value="1"/>
</dbReference>
<dbReference type="InterPro" id="IPR050453">
    <property type="entry name" value="LIM_Homeobox_TF"/>
</dbReference>